<dbReference type="Pfam" id="PF11625">
    <property type="entry name" value="DUF3253"/>
    <property type="match status" value="1"/>
</dbReference>
<dbReference type="SUPFAM" id="SSF46785">
    <property type="entry name" value="Winged helix' DNA-binding domain"/>
    <property type="match status" value="1"/>
</dbReference>
<evidence type="ECO:0000313" key="3">
    <source>
        <dbReference type="Proteomes" id="UP000528964"/>
    </source>
</evidence>
<keyword evidence="3" id="KW-1185">Reference proteome</keyword>
<dbReference type="Gene3D" id="1.10.10.10">
    <property type="entry name" value="Winged helix-like DNA-binding domain superfamily/Winged helix DNA-binding domain"/>
    <property type="match status" value="1"/>
</dbReference>
<sequence length="114" mass="12064">MSETIEDLVLRLATERGAGKTISPAEAAKAAAEQRGEEDWQGRLGGVKAAATRLARRGRLAIYRKGKPVDPETFKGVYRIGLPPEGAGDEPEQIESPAPTTIGDDGVTNPPTDP</sequence>
<dbReference type="Proteomes" id="UP000528964">
    <property type="component" value="Unassembled WGS sequence"/>
</dbReference>
<proteinExistence type="predicted"/>
<evidence type="ECO:0000313" key="2">
    <source>
        <dbReference type="EMBL" id="MBB3972076.1"/>
    </source>
</evidence>
<dbReference type="InterPro" id="IPR036390">
    <property type="entry name" value="WH_DNA-bd_sf"/>
</dbReference>
<feature type="region of interest" description="Disordered" evidence="1">
    <location>
        <begin position="78"/>
        <end position="114"/>
    </location>
</feature>
<dbReference type="RefSeq" id="WP_183393894.1">
    <property type="nucleotide sequence ID" value="NZ_JACIDR010000001.1"/>
</dbReference>
<evidence type="ECO:0008006" key="4">
    <source>
        <dbReference type="Google" id="ProtNLM"/>
    </source>
</evidence>
<feature type="region of interest" description="Disordered" evidence="1">
    <location>
        <begin position="16"/>
        <end position="39"/>
    </location>
</feature>
<accession>A0A7W6GDR7</accession>
<dbReference type="InterPro" id="IPR036388">
    <property type="entry name" value="WH-like_DNA-bd_sf"/>
</dbReference>
<dbReference type="InterPro" id="IPR021660">
    <property type="entry name" value="DUF3253"/>
</dbReference>
<reference evidence="2 3" key="1">
    <citation type="submission" date="2020-08" db="EMBL/GenBank/DDBJ databases">
        <title>Genomic Encyclopedia of Type Strains, Phase IV (KMG-IV): sequencing the most valuable type-strain genomes for metagenomic binning, comparative biology and taxonomic classification.</title>
        <authorList>
            <person name="Goeker M."/>
        </authorList>
    </citation>
    <scope>NUCLEOTIDE SEQUENCE [LARGE SCALE GENOMIC DNA]</scope>
    <source>
        <strain evidence="2 3">DSM 25481</strain>
    </source>
</reference>
<name>A0A7W6GDR7_9HYPH</name>
<organism evidence="2 3">
    <name type="scientific">Hansschlegelia beijingensis</name>
    <dbReference type="NCBI Taxonomy" id="1133344"/>
    <lineage>
        <taxon>Bacteria</taxon>
        <taxon>Pseudomonadati</taxon>
        <taxon>Pseudomonadota</taxon>
        <taxon>Alphaproteobacteria</taxon>
        <taxon>Hyphomicrobiales</taxon>
        <taxon>Methylopilaceae</taxon>
        <taxon>Hansschlegelia</taxon>
    </lineage>
</organism>
<evidence type="ECO:0000256" key="1">
    <source>
        <dbReference type="SAM" id="MobiDB-lite"/>
    </source>
</evidence>
<gene>
    <name evidence="2" type="ORF">GGR24_000709</name>
</gene>
<dbReference type="AlphaFoldDB" id="A0A7W6GDR7"/>
<protein>
    <recommendedName>
        <fullName evidence="4">DUF3253 domain-containing protein</fullName>
    </recommendedName>
</protein>
<dbReference type="EMBL" id="JACIDR010000001">
    <property type="protein sequence ID" value="MBB3972076.1"/>
    <property type="molecule type" value="Genomic_DNA"/>
</dbReference>
<comment type="caution">
    <text evidence="2">The sequence shown here is derived from an EMBL/GenBank/DDBJ whole genome shotgun (WGS) entry which is preliminary data.</text>
</comment>